<dbReference type="GO" id="GO:0003677">
    <property type="term" value="F:DNA binding"/>
    <property type="evidence" value="ECO:0007669"/>
    <property type="project" value="UniProtKB-KW"/>
</dbReference>
<organism evidence="2 3">
    <name type="scientific">Trifolium medium</name>
    <dbReference type="NCBI Taxonomy" id="97028"/>
    <lineage>
        <taxon>Eukaryota</taxon>
        <taxon>Viridiplantae</taxon>
        <taxon>Streptophyta</taxon>
        <taxon>Embryophyta</taxon>
        <taxon>Tracheophyta</taxon>
        <taxon>Spermatophyta</taxon>
        <taxon>Magnoliopsida</taxon>
        <taxon>eudicotyledons</taxon>
        <taxon>Gunneridae</taxon>
        <taxon>Pentapetalae</taxon>
        <taxon>rosids</taxon>
        <taxon>fabids</taxon>
        <taxon>Fabales</taxon>
        <taxon>Fabaceae</taxon>
        <taxon>Papilionoideae</taxon>
        <taxon>50 kb inversion clade</taxon>
        <taxon>NPAAA clade</taxon>
        <taxon>Hologalegina</taxon>
        <taxon>IRL clade</taxon>
        <taxon>Trifolieae</taxon>
        <taxon>Trifolium</taxon>
    </lineage>
</organism>
<evidence type="ECO:0000313" key="2">
    <source>
        <dbReference type="EMBL" id="MCI09305.1"/>
    </source>
</evidence>
<dbReference type="PANTHER" id="PTHR46890">
    <property type="entry name" value="NON-LTR RETROLELEMENT REVERSE TRANSCRIPTASE-LIKE PROTEIN-RELATED"/>
    <property type="match status" value="1"/>
</dbReference>
<reference evidence="2 3" key="1">
    <citation type="journal article" date="2018" name="Front. Plant Sci.">
        <title>Red Clover (Trifolium pratense) and Zigzag Clover (T. medium) - A Picture of Genomic Similarities and Differences.</title>
        <authorList>
            <person name="Dluhosova J."/>
            <person name="Istvanek J."/>
            <person name="Nedelnik J."/>
            <person name="Repkova J."/>
        </authorList>
    </citation>
    <scope>NUCLEOTIDE SEQUENCE [LARGE SCALE GENOMIC DNA]</scope>
    <source>
        <strain evidence="3">cv. 10/8</strain>
        <tissue evidence="2">Leaf</tissue>
    </source>
</reference>
<dbReference type="CDD" id="cd01650">
    <property type="entry name" value="RT_nLTR_like"/>
    <property type="match status" value="1"/>
</dbReference>
<evidence type="ECO:0000259" key="1">
    <source>
        <dbReference type="Pfam" id="PF00078"/>
    </source>
</evidence>
<proteinExistence type="predicted"/>
<name>A0A392PEK9_9FABA</name>
<accession>A0A392PEK9</accession>
<dbReference type="Pfam" id="PF00078">
    <property type="entry name" value="RVT_1"/>
    <property type="match status" value="1"/>
</dbReference>
<dbReference type="AlphaFoldDB" id="A0A392PEK9"/>
<comment type="caution">
    <text evidence="2">The sequence shown here is derived from an EMBL/GenBank/DDBJ whole genome shotgun (WGS) entry which is preliminary data.</text>
</comment>
<keyword evidence="3" id="KW-1185">Reference proteome</keyword>
<dbReference type="InterPro" id="IPR043502">
    <property type="entry name" value="DNA/RNA_pol_sf"/>
</dbReference>
<dbReference type="SUPFAM" id="SSF56672">
    <property type="entry name" value="DNA/RNA polymerases"/>
    <property type="match status" value="1"/>
</dbReference>
<sequence length="199" mass="22442">MLSILASQLKITTLSLPPFSMAEFKDAIFSMEADKCPGPDGFNPGFYQHFWELCGHEIYEAGCSWLDSGVFPPNLNSTNIARIPKGEIQTSMKDWRPIALCNVLYKVVTKVLANRLKPVLDKCISDNQSAFVPGRSILDNAMTAIEIIHYMKSKTRGKKGEAALKLDISKAYDRIDWDFLKDMMIKMGFSHKGVDWIML</sequence>
<keyword evidence="2" id="KW-0238">DNA-binding</keyword>
<feature type="domain" description="Reverse transcriptase" evidence="1">
    <location>
        <begin position="83"/>
        <end position="196"/>
    </location>
</feature>
<dbReference type="InterPro" id="IPR000477">
    <property type="entry name" value="RT_dom"/>
</dbReference>
<dbReference type="InterPro" id="IPR052343">
    <property type="entry name" value="Retrotransposon-Effector_Assoc"/>
</dbReference>
<dbReference type="PANTHER" id="PTHR46890:SF48">
    <property type="entry name" value="RNA-DIRECTED DNA POLYMERASE"/>
    <property type="match status" value="1"/>
</dbReference>
<dbReference type="EMBL" id="LXQA010072145">
    <property type="protein sequence ID" value="MCI09305.1"/>
    <property type="molecule type" value="Genomic_DNA"/>
</dbReference>
<dbReference type="Proteomes" id="UP000265520">
    <property type="component" value="Unassembled WGS sequence"/>
</dbReference>
<evidence type="ECO:0000313" key="3">
    <source>
        <dbReference type="Proteomes" id="UP000265520"/>
    </source>
</evidence>
<protein>
    <submittedName>
        <fullName evidence="2">Replication protein A 70 kDa dna-binding subunit</fullName>
    </submittedName>
</protein>